<dbReference type="Pfam" id="PF01636">
    <property type="entry name" value="APH"/>
    <property type="match status" value="1"/>
</dbReference>
<dbReference type="PANTHER" id="PTHR21310">
    <property type="entry name" value="AMINOGLYCOSIDE PHOSPHOTRANSFERASE-RELATED-RELATED"/>
    <property type="match status" value="1"/>
</dbReference>
<keyword evidence="3" id="KW-1185">Reference proteome</keyword>
<dbReference type="InterPro" id="IPR011009">
    <property type="entry name" value="Kinase-like_dom_sf"/>
</dbReference>
<protein>
    <recommendedName>
        <fullName evidence="1">Aminoglycoside phosphotransferase domain-containing protein</fullName>
    </recommendedName>
</protein>
<dbReference type="STRING" id="157733.AB986_03990"/>
<organism evidence="2 3">
    <name type="scientific">Guptibacillus hwajinpoensis</name>
    <dbReference type="NCBI Taxonomy" id="208199"/>
    <lineage>
        <taxon>Bacteria</taxon>
        <taxon>Bacillati</taxon>
        <taxon>Bacillota</taxon>
        <taxon>Bacilli</taxon>
        <taxon>Bacillales</taxon>
        <taxon>Guptibacillaceae</taxon>
        <taxon>Guptibacillus</taxon>
    </lineage>
</organism>
<sequence length="312" mass="37450">MTHLEERMREKRWKLLSKEIIHGAHAGSIFRVDVLDDKNQRGSYIYKQFSADRNNEIDIYEKLKNPIKQFSKLVQVWNIAPQAILMHDLESPLKDTYESLSLTDRKKVISDILQRLSDLHDTRSNPYTPELPIHQISSEWRKWCLEEMKKLCARHHWAKSEWIQTINDTYDQLSLSNFEARTPLVLTHGDPHLENIFHYEEQIWFVDWEWAAIGSPLRDITILLQDIYDIELIHFIIKAYWNLLKEKQLNIVEEDYMKDFNYLYIDHTTMMLAWEIHKYFQGFTDENNIQKVTEFKVGEIKRIANEEKGLFH</sequence>
<evidence type="ECO:0000313" key="3">
    <source>
        <dbReference type="Proteomes" id="UP000035996"/>
    </source>
</evidence>
<dbReference type="OrthoDB" id="2380134at2"/>
<dbReference type="InterPro" id="IPR002575">
    <property type="entry name" value="Aminoglycoside_PTrfase"/>
</dbReference>
<accession>A0A0J6FVS1</accession>
<dbReference type="Proteomes" id="UP000035996">
    <property type="component" value="Unassembled WGS sequence"/>
</dbReference>
<evidence type="ECO:0000259" key="1">
    <source>
        <dbReference type="Pfam" id="PF01636"/>
    </source>
</evidence>
<gene>
    <name evidence="2" type="ORF">AB986_03990</name>
</gene>
<reference evidence="2" key="1">
    <citation type="submission" date="2015-06" db="EMBL/GenBank/DDBJ databases">
        <authorList>
            <person name="Liu B."/>
            <person name="Wang J."/>
            <person name="Zhu Y."/>
            <person name="Liu G."/>
            <person name="Chen Q."/>
            <person name="Zheng C."/>
            <person name="Che J."/>
            <person name="Ge C."/>
            <person name="Shi H."/>
            <person name="Pan Z."/>
            <person name="Liu X."/>
        </authorList>
    </citation>
    <scope>NUCLEOTIDE SEQUENCE [LARGE SCALE GENOMIC DNA]</scope>
    <source>
        <strain evidence="2">DSM 16346</strain>
    </source>
</reference>
<evidence type="ECO:0000313" key="2">
    <source>
        <dbReference type="EMBL" id="KMM38467.1"/>
    </source>
</evidence>
<dbReference type="InterPro" id="IPR051678">
    <property type="entry name" value="AGP_Transferase"/>
</dbReference>
<comment type="caution">
    <text evidence="2">The sequence shown here is derived from an EMBL/GenBank/DDBJ whole genome shotgun (WGS) entry which is preliminary data.</text>
</comment>
<feature type="domain" description="Aminoglycoside phosphotransferase" evidence="1">
    <location>
        <begin position="99"/>
        <end position="231"/>
    </location>
</feature>
<dbReference type="AlphaFoldDB" id="A0A0J6FVS1"/>
<dbReference type="SUPFAM" id="SSF56112">
    <property type="entry name" value="Protein kinase-like (PK-like)"/>
    <property type="match status" value="1"/>
</dbReference>
<dbReference type="Gene3D" id="3.90.1200.10">
    <property type="match status" value="1"/>
</dbReference>
<dbReference type="RefSeq" id="WP_048309580.1">
    <property type="nucleotide sequence ID" value="NZ_CP119526.1"/>
</dbReference>
<dbReference type="EMBL" id="LELK01000001">
    <property type="protein sequence ID" value="KMM38467.1"/>
    <property type="molecule type" value="Genomic_DNA"/>
</dbReference>
<proteinExistence type="predicted"/>
<name>A0A0J6FVS1_9BACL</name>